<evidence type="ECO:0000313" key="2">
    <source>
        <dbReference type="EMBL" id="KAL3282565.1"/>
    </source>
</evidence>
<dbReference type="EMBL" id="JABFTP020000144">
    <property type="protein sequence ID" value="KAL3282565.1"/>
    <property type="molecule type" value="Genomic_DNA"/>
</dbReference>
<feature type="region of interest" description="Disordered" evidence="1">
    <location>
        <begin position="1"/>
        <end position="43"/>
    </location>
</feature>
<feature type="compositionally biased region" description="Polar residues" evidence="1">
    <location>
        <begin position="1"/>
        <end position="34"/>
    </location>
</feature>
<name>A0ABD2NVA5_9CUCU</name>
<proteinExistence type="predicted"/>
<dbReference type="Proteomes" id="UP001516400">
    <property type="component" value="Unassembled WGS sequence"/>
</dbReference>
<reference evidence="2 3" key="1">
    <citation type="journal article" date="2021" name="BMC Biol.">
        <title>Horizontally acquired antibacterial genes associated with adaptive radiation of ladybird beetles.</title>
        <authorList>
            <person name="Li H.S."/>
            <person name="Tang X.F."/>
            <person name="Huang Y.H."/>
            <person name="Xu Z.Y."/>
            <person name="Chen M.L."/>
            <person name="Du X.Y."/>
            <person name="Qiu B.Y."/>
            <person name="Chen P.T."/>
            <person name="Zhang W."/>
            <person name="Slipinski A."/>
            <person name="Escalona H.E."/>
            <person name="Waterhouse R.M."/>
            <person name="Zwick A."/>
            <person name="Pang H."/>
        </authorList>
    </citation>
    <scope>NUCLEOTIDE SEQUENCE [LARGE SCALE GENOMIC DNA]</scope>
    <source>
        <strain evidence="2">SYSU2018</strain>
    </source>
</reference>
<organism evidence="2 3">
    <name type="scientific">Cryptolaemus montrouzieri</name>
    <dbReference type="NCBI Taxonomy" id="559131"/>
    <lineage>
        <taxon>Eukaryota</taxon>
        <taxon>Metazoa</taxon>
        <taxon>Ecdysozoa</taxon>
        <taxon>Arthropoda</taxon>
        <taxon>Hexapoda</taxon>
        <taxon>Insecta</taxon>
        <taxon>Pterygota</taxon>
        <taxon>Neoptera</taxon>
        <taxon>Endopterygota</taxon>
        <taxon>Coleoptera</taxon>
        <taxon>Polyphaga</taxon>
        <taxon>Cucujiformia</taxon>
        <taxon>Coccinelloidea</taxon>
        <taxon>Coccinellidae</taxon>
        <taxon>Scymninae</taxon>
        <taxon>Scymnini</taxon>
        <taxon>Cryptolaemus</taxon>
    </lineage>
</organism>
<evidence type="ECO:0000313" key="3">
    <source>
        <dbReference type="Proteomes" id="UP001516400"/>
    </source>
</evidence>
<gene>
    <name evidence="2" type="ORF">HHI36_005745</name>
</gene>
<accession>A0ABD2NVA5</accession>
<sequence length="127" mass="14415">DNASSKNDSEVTSTSHSPCEASCDTSTSIPNELSNEPVIVSSIRSRQTVATQTGHESPDMMFNPEKMTVDEHCYECKVRYRDPKPQDLIMYLHAWSYKGPGWEYKTPLPEWAKIEWTHASSDMQNNS</sequence>
<protein>
    <submittedName>
        <fullName evidence="2">Uncharacterized protein</fullName>
    </submittedName>
</protein>
<comment type="caution">
    <text evidence="2">The sequence shown here is derived from an EMBL/GenBank/DDBJ whole genome shotgun (WGS) entry which is preliminary data.</text>
</comment>
<keyword evidence="3" id="KW-1185">Reference proteome</keyword>
<dbReference type="AlphaFoldDB" id="A0ABD2NVA5"/>
<evidence type="ECO:0000256" key="1">
    <source>
        <dbReference type="SAM" id="MobiDB-lite"/>
    </source>
</evidence>
<feature type="non-terminal residue" evidence="2">
    <location>
        <position position="1"/>
    </location>
</feature>